<dbReference type="InterPro" id="IPR016186">
    <property type="entry name" value="C-type_lectin-like/link_sf"/>
</dbReference>
<sequence length="276" mass="29223">CGPLAECVPGVGCQCRPGFQGNGSSCVPELRECSSVGGAPDLCSEYNGGCHQNADCNQTALTVNCTCHFGYQGDGFFCEPINRCVEEANGGCSDFASCKFVGPNKRDCECLPGYVGNGVQCLEKLVPPVDRCLEDNGGCDPVATCKDLHYHAKTAGVFHLQSPSGKYMMNFSQADAACKKEGATLATFKQLGDAQQLLLDYSGSSEGKELVDVLSHRTADVTLFVPHNAGFAQNQTIRLVNKRLVLDWDIPASNGIIHVLGAPLTAPPPTVSQIKG</sequence>
<evidence type="ECO:0000256" key="4">
    <source>
        <dbReference type="ARBA" id="ARBA00023157"/>
    </source>
</evidence>
<evidence type="ECO:0000256" key="3">
    <source>
        <dbReference type="ARBA" id="ARBA00023136"/>
    </source>
</evidence>
<reference evidence="9" key="2">
    <citation type="submission" date="2004-02" db="EMBL/GenBank/DDBJ databases">
        <authorList>
            <consortium name="Genoscope"/>
            <consortium name="Whitehead Institute Centre for Genome Research"/>
        </authorList>
    </citation>
    <scope>NUCLEOTIDE SEQUENCE</scope>
</reference>
<dbReference type="GO" id="GO:0016020">
    <property type="term" value="C:membrane"/>
    <property type="evidence" value="ECO:0007669"/>
    <property type="project" value="UniProtKB-SubCell"/>
</dbReference>
<dbReference type="AlphaFoldDB" id="Q4T6Q2"/>
<evidence type="ECO:0000259" key="7">
    <source>
        <dbReference type="PROSITE" id="PS50026"/>
    </source>
</evidence>
<dbReference type="PANTHER" id="PTHR24038:SF8">
    <property type="entry name" value="STABILIN-1"/>
    <property type="match status" value="1"/>
</dbReference>
<accession>Q4T6Q2</accession>
<dbReference type="SUPFAM" id="SSF82153">
    <property type="entry name" value="FAS1 domain"/>
    <property type="match status" value="1"/>
</dbReference>
<feature type="non-terminal residue" evidence="9">
    <location>
        <position position="1"/>
    </location>
</feature>
<dbReference type="FunFam" id="2.10.25.10:FF:000040">
    <property type="entry name" value="Stabilin 2"/>
    <property type="match status" value="1"/>
</dbReference>
<organism evidence="9">
    <name type="scientific">Tetraodon nigroviridis</name>
    <name type="common">Spotted green pufferfish</name>
    <name type="synonym">Chelonodon nigroviridis</name>
    <dbReference type="NCBI Taxonomy" id="99883"/>
    <lineage>
        <taxon>Eukaryota</taxon>
        <taxon>Metazoa</taxon>
        <taxon>Chordata</taxon>
        <taxon>Craniata</taxon>
        <taxon>Vertebrata</taxon>
        <taxon>Euteleostomi</taxon>
        <taxon>Actinopterygii</taxon>
        <taxon>Neopterygii</taxon>
        <taxon>Teleostei</taxon>
        <taxon>Neoteleostei</taxon>
        <taxon>Acanthomorphata</taxon>
        <taxon>Eupercaria</taxon>
        <taxon>Tetraodontiformes</taxon>
        <taxon>Tetradontoidea</taxon>
        <taxon>Tetraodontidae</taxon>
        <taxon>Tetraodon</taxon>
    </lineage>
</organism>
<dbReference type="KEGG" id="tng:GSTEN00006194G001"/>
<dbReference type="Gene3D" id="2.10.25.10">
    <property type="entry name" value="Laminin"/>
    <property type="match status" value="2"/>
</dbReference>
<evidence type="ECO:0000256" key="2">
    <source>
        <dbReference type="ARBA" id="ARBA00022536"/>
    </source>
</evidence>
<evidence type="ECO:0000256" key="1">
    <source>
        <dbReference type="ARBA" id="ARBA00004370"/>
    </source>
</evidence>
<dbReference type="GO" id="GO:0005540">
    <property type="term" value="F:hyaluronic acid binding"/>
    <property type="evidence" value="ECO:0007669"/>
    <property type="project" value="InterPro"/>
</dbReference>
<keyword evidence="5" id="KW-0325">Glycoprotein</keyword>
<dbReference type="PROSITE" id="PS50963">
    <property type="entry name" value="LINK_2"/>
    <property type="match status" value="1"/>
</dbReference>
<proteinExistence type="predicted"/>
<gene>
    <name evidence="9" type="ORF">GSTENG00006194001</name>
</gene>
<feature type="domain" description="EGF-like" evidence="7">
    <location>
        <begin position="80"/>
        <end position="122"/>
    </location>
</feature>
<dbReference type="InterPro" id="IPR016187">
    <property type="entry name" value="CTDL_fold"/>
</dbReference>
<dbReference type="InterPro" id="IPR036378">
    <property type="entry name" value="FAS1_dom_sf"/>
</dbReference>
<dbReference type="SUPFAM" id="SSF56436">
    <property type="entry name" value="C-type lectin-like"/>
    <property type="match status" value="1"/>
</dbReference>
<comment type="caution">
    <text evidence="6">Lacks conserved residue(s) required for the propagation of feature annotation.</text>
</comment>
<dbReference type="InterPro" id="IPR000538">
    <property type="entry name" value="Link_dom"/>
</dbReference>
<comment type="subcellular location">
    <subcellularLocation>
        <location evidence="1">Membrane</location>
    </subcellularLocation>
</comment>
<dbReference type="Gene3D" id="3.10.100.10">
    <property type="entry name" value="Mannose-Binding Protein A, subunit A"/>
    <property type="match status" value="1"/>
</dbReference>
<dbReference type="SMART" id="SM00181">
    <property type="entry name" value="EGF"/>
    <property type="match status" value="3"/>
</dbReference>
<dbReference type="PROSITE" id="PS50026">
    <property type="entry name" value="EGF_3"/>
    <property type="match status" value="2"/>
</dbReference>
<protein>
    <submittedName>
        <fullName evidence="9">(spotted green pufferfish) hypothetical protein</fullName>
    </submittedName>
</protein>
<evidence type="ECO:0000313" key="9">
    <source>
        <dbReference type="EMBL" id="CAF91430.1"/>
    </source>
</evidence>
<keyword evidence="3" id="KW-0472">Membrane</keyword>
<keyword evidence="2 6" id="KW-0245">EGF-like domain</keyword>
<dbReference type="Pfam" id="PF00193">
    <property type="entry name" value="Xlink"/>
    <property type="match status" value="1"/>
</dbReference>
<reference evidence="9" key="1">
    <citation type="journal article" date="2004" name="Nature">
        <title>Genome duplication in the teleost fish Tetraodon nigroviridis reveals the early vertebrate proto-karyotype.</title>
        <authorList>
            <person name="Jaillon O."/>
            <person name="Aury J.-M."/>
            <person name="Brunet F."/>
            <person name="Petit J.-L."/>
            <person name="Stange-Thomann N."/>
            <person name="Mauceli E."/>
            <person name="Bouneau L."/>
            <person name="Fischer C."/>
            <person name="Ozouf-Costaz C."/>
            <person name="Bernot A."/>
            <person name="Nicaud S."/>
            <person name="Jaffe D."/>
            <person name="Fisher S."/>
            <person name="Lutfalla G."/>
            <person name="Dossat C."/>
            <person name="Segurens B."/>
            <person name="Dasilva C."/>
            <person name="Salanoubat M."/>
            <person name="Levy M."/>
            <person name="Boudet N."/>
            <person name="Castellano S."/>
            <person name="Anthouard V."/>
            <person name="Jubin C."/>
            <person name="Castelli V."/>
            <person name="Katinka M."/>
            <person name="Vacherie B."/>
            <person name="Biemont C."/>
            <person name="Skalli Z."/>
            <person name="Cattolico L."/>
            <person name="Poulain J."/>
            <person name="De Berardinis V."/>
            <person name="Cruaud C."/>
            <person name="Duprat S."/>
            <person name="Brottier P."/>
            <person name="Coutanceau J.-P."/>
            <person name="Gouzy J."/>
            <person name="Parra G."/>
            <person name="Lardier G."/>
            <person name="Chapple C."/>
            <person name="McKernan K.J."/>
            <person name="McEwan P."/>
            <person name="Bosak S."/>
            <person name="Kellis M."/>
            <person name="Volff J.-N."/>
            <person name="Guigo R."/>
            <person name="Zody M.C."/>
            <person name="Mesirov J."/>
            <person name="Lindblad-Toh K."/>
            <person name="Birren B."/>
            <person name="Nusbaum C."/>
            <person name="Kahn D."/>
            <person name="Robinson-Rechavi M."/>
            <person name="Laudet V."/>
            <person name="Schachter V."/>
            <person name="Quetier F."/>
            <person name="Saurin W."/>
            <person name="Scarpelli C."/>
            <person name="Wincker P."/>
            <person name="Lander E.S."/>
            <person name="Weissenbach J."/>
            <person name="Roest Crollius H."/>
        </authorList>
    </citation>
    <scope>NUCLEOTIDE SEQUENCE [LARGE SCALE GENOMIC DNA]</scope>
</reference>
<evidence type="ECO:0000259" key="8">
    <source>
        <dbReference type="PROSITE" id="PS50963"/>
    </source>
</evidence>
<evidence type="ECO:0000256" key="5">
    <source>
        <dbReference type="ARBA" id="ARBA00023180"/>
    </source>
</evidence>
<dbReference type="PANTHER" id="PTHR24038">
    <property type="entry name" value="STABILIN"/>
    <property type="match status" value="1"/>
</dbReference>
<dbReference type="PROSITE" id="PS01186">
    <property type="entry name" value="EGF_2"/>
    <property type="match status" value="3"/>
</dbReference>
<dbReference type="OrthoDB" id="286301at2759"/>
<comment type="caution">
    <text evidence="9">The sequence shown here is derived from an EMBL/GenBank/DDBJ whole genome shotgun (WGS) entry which is preliminary data.</text>
</comment>
<dbReference type="Pfam" id="PF12947">
    <property type="entry name" value="EGF_3"/>
    <property type="match status" value="2"/>
</dbReference>
<dbReference type="InterPro" id="IPR000742">
    <property type="entry name" value="EGF"/>
</dbReference>
<dbReference type="SMART" id="SM00445">
    <property type="entry name" value="LINK"/>
    <property type="match status" value="1"/>
</dbReference>
<evidence type="ECO:0000256" key="6">
    <source>
        <dbReference type="PROSITE-ProRule" id="PRU00076"/>
    </source>
</evidence>
<dbReference type="GO" id="GO:0007155">
    <property type="term" value="P:cell adhesion"/>
    <property type="evidence" value="ECO:0007669"/>
    <property type="project" value="InterPro"/>
</dbReference>
<feature type="domain" description="EGF-like" evidence="7">
    <location>
        <begin position="39"/>
        <end position="79"/>
    </location>
</feature>
<keyword evidence="4" id="KW-1015">Disulfide bond</keyword>
<dbReference type="InterPro" id="IPR024731">
    <property type="entry name" value="NELL2-like_EGF"/>
</dbReference>
<name>Q4T6Q2_TETNG</name>
<feature type="domain" description="Link" evidence="8">
    <location>
        <begin position="156"/>
        <end position="254"/>
    </location>
</feature>
<dbReference type="EMBL" id="CAAE01008673">
    <property type="protein sequence ID" value="CAF91430.1"/>
    <property type="molecule type" value="Genomic_DNA"/>
</dbReference>